<comment type="similarity">
    <text evidence="6 9">Belongs to the globin family.</text>
</comment>
<comment type="caution">
    <text evidence="12">The sequence shown here is derived from an EMBL/GenBank/DDBJ whole genome shotgun (WGS) entry which is preliminary data.</text>
</comment>
<dbReference type="InterPro" id="IPR014610">
    <property type="entry name" value="Haemoglobin_extracell"/>
</dbReference>
<evidence type="ECO:0000256" key="8">
    <source>
        <dbReference type="PIRSR" id="PIRSR036517-2"/>
    </source>
</evidence>
<dbReference type="CDD" id="cd01040">
    <property type="entry name" value="Mb-like"/>
    <property type="match status" value="1"/>
</dbReference>
<dbReference type="PANTHER" id="PTHR46458">
    <property type="entry name" value="BLR2807 PROTEIN"/>
    <property type="match status" value="1"/>
</dbReference>
<dbReference type="AlphaFoldDB" id="A0AAD9L618"/>
<feature type="binding site" description="proximal binding residue" evidence="7">
    <location>
        <position position="118"/>
    </location>
    <ligand>
        <name>heme b</name>
        <dbReference type="ChEBI" id="CHEBI:60344"/>
    </ligand>
    <ligandPart>
        <name>Fe</name>
        <dbReference type="ChEBI" id="CHEBI:18248"/>
    </ligandPart>
</feature>
<evidence type="ECO:0000256" key="1">
    <source>
        <dbReference type="ARBA" id="ARBA00022448"/>
    </source>
</evidence>
<keyword evidence="5 6" id="KW-0408">Iron</keyword>
<evidence type="ECO:0000256" key="9">
    <source>
        <dbReference type="RuleBase" id="RU000356"/>
    </source>
</evidence>
<dbReference type="Proteomes" id="UP001209878">
    <property type="component" value="Unassembled WGS sequence"/>
</dbReference>
<feature type="chain" id="PRO_5041947375" description="Extracellular globin" evidence="10">
    <location>
        <begin position="19"/>
        <end position="168"/>
    </location>
</feature>
<keyword evidence="8" id="KW-1015">Disulfide bond</keyword>
<proteinExistence type="inferred from homology"/>
<dbReference type="GO" id="GO:0005506">
    <property type="term" value="F:iron ion binding"/>
    <property type="evidence" value="ECO:0007669"/>
    <property type="project" value="UniProtKB-UniRule"/>
</dbReference>
<keyword evidence="4 6" id="KW-0479">Metal-binding</keyword>
<sequence>MKTGFLLVALSCVTMSLAADNVCTHTDAAAVTEMWESVWSAQNSEQVRIELGEEVFEYIFQKNPAAKQLFARVHVDNINSPEFEAHVVRVINGLDILINFLDDRPSLEAAAGHLADQHAVRAGVTKAAFQLMDDAFVELLPQVVDKFDPDTWQRCWHSAVDIITDVLN</sequence>
<dbReference type="Pfam" id="PF00042">
    <property type="entry name" value="Globin"/>
    <property type="match status" value="1"/>
</dbReference>
<keyword evidence="13" id="KW-1185">Reference proteome</keyword>
<dbReference type="EMBL" id="JAODUO010000310">
    <property type="protein sequence ID" value="KAK2183485.1"/>
    <property type="molecule type" value="Genomic_DNA"/>
</dbReference>
<dbReference type="GO" id="GO:0020037">
    <property type="term" value="F:heme binding"/>
    <property type="evidence" value="ECO:0007669"/>
    <property type="project" value="UniProtKB-UniRule"/>
</dbReference>
<dbReference type="InterPro" id="IPR009050">
    <property type="entry name" value="Globin-like_sf"/>
</dbReference>
<feature type="signal peptide" evidence="10">
    <location>
        <begin position="1"/>
        <end position="18"/>
    </location>
</feature>
<dbReference type="GO" id="GO:0005344">
    <property type="term" value="F:oxygen carrier activity"/>
    <property type="evidence" value="ECO:0007669"/>
    <property type="project" value="UniProtKB-UniRule"/>
</dbReference>
<evidence type="ECO:0000256" key="7">
    <source>
        <dbReference type="PIRSR" id="PIRSR036517-1"/>
    </source>
</evidence>
<gene>
    <name evidence="12" type="ORF">NP493_310g01005</name>
</gene>
<evidence type="ECO:0000256" key="6">
    <source>
        <dbReference type="PIRNR" id="PIRNR036517"/>
    </source>
</evidence>
<keyword evidence="10" id="KW-0732">Signal</keyword>
<dbReference type="PROSITE" id="PS01033">
    <property type="entry name" value="GLOBIN"/>
    <property type="match status" value="1"/>
</dbReference>
<evidence type="ECO:0000256" key="2">
    <source>
        <dbReference type="ARBA" id="ARBA00022617"/>
    </source>
</evidence>
<dbReference type="PANTHER" id="PTHR46458:SF1">
    <property type="entry name" value="GEO09476P1"/>
    <property type="match status" value="1"/>
</dbReference>
<organism evidence="12 13">
    <name type="scientific">Ridgeia piscesae</name>
    <name type="common">Tubeworm</name>
    <dbReference type="NCBI Taxonomy" id="27915"/>
    <lineage>
        <taxon>Eukaryota</taxon>
        <taxon>Metazoa</taxon>
        <taxon>Spiralia</taxon>
        <taxon>Lophotrochozoa</taxon>
        <taxon>Annelida</taxon>
        <taxon>Polychaeta</taxon>
        <taxon>Sedentaria</taxon>
        <taxon>Canalipalpata</taxon>
        <taxon>Sabellida</taxon>
        <taxon>Siboglinidae</taxon>
        <taxon>Ridgeia</taxon>
    </lineage>
</organism>
<dbReference type="GO" id="GO:0005576">
    <property type="term" value="C:extracellular region"/>
    <property type="evidence" value="ECO:0007669"/>
    <property type="project" value="UniProtKB-UniRule"/>
</dbReference>
<evidence type="ECO:0000256" key="4">
    <source>
        <dbReference type="ARBA" id="ARBA00022723"/>
    </source>
</evidence>
<evidence type="ECO:0000256" key="5">
    <source>
        <dbReference type="ARBA" id="ARBA00023004"/>
    </source>
</evidence>
<dbReference type="InterPro" id="IPR012292">
    <property type="entry name" value="Globin/Proto"/>
</dbReference>
<reference evidence="12" key="1">
    <citation type="journal article" date="2023" name="Mol. Biol. Evol.">
        <title>Third-Generation Sequencing Reveals the Adaptive Role of the Epigenome in Three Deep-Sea Polychaetes.</title>
        <authorList>
            <person name="Perez M."/>
            <person name="Aroh O."/>
            <person name="Sun Y."/>
            <person name="Lan Y."/>
            <person name="Juniper S.K."/>
            <person name="Young C.R."/>
            <person name="Angers B."/>
            <person name="Qian P.Y."/>
        </authorList>
    </citation>
    <scope>NUCLEOTIDE SEQUENCE</scope>
    <source>
        <strain evidence="12">R07B-5</strain>
    </source>
</reference>
<dbReference type="GO" id="GO:0005833">
    <property type="term" value="C:hemoglobin complex"/>
    <property type="evidence" value="ECO:0007669"/>
    <property type="project" value="UniProtKB-UniRule"/>
</dbReference>
<feature type="domain" description="Globin" evidence="11">
    <location>
        <begin position="22"/>
        <end position="168"/>
    </location>
</feature>
<dbReference type="InterPro" id="IPR044399">
    <property type="entry name" value="Mb-like_M"/>
</dbReference>
<dbReference type="InterPro" id="IPR050532">
    <property type="entry name" value="Globin-like_OT"/>
</dbReference>
<evidence type="ECO:0000256" key="3">
    <source>
        <dbReference type="ARBA" id="ARBA00022621"/>
    </source>
</evidence>
<evidence type="ECO:0000313" key="12">
    <source>
        <dbReference type="EMBL" id="KAK2183485.1"/>
    </source>
</evidence>
<feature type="disulfide bond" evidence="8">
    <location>
        <begin position="23"/>
        <end position="155"/>
    </location>
</feature>
<evidence type="ECO:0000259" key="11">
    <source>
        <dbReference type="PROSITE" id="PS01033"/>
    </source>
</evidence>
<accession>A0AAD9L618</accession>
<name>A0AAD9L618_RIDPI</name>
<evidence type="ECO:0000313" key="13">
    <source>
        <dbReference type="Proteomes" id="UP001209878"/>
    </source>
</evidence>
<evidence type="ECO:0000256" key="10">
    <source>
        <dbReference type="SAM" id="SignalP"/>
    </source>
</evidence>
<keyword evidence="1 6" id="KW-0813">Transport</keyword>
<dbReference type="InterPro" id="IPR000971">
    <property type="entry name" value="Globin"/>
</dbReference>
<keyword evidence="3 6" id="KW-0561">Oxygen transport</keyword>
<protein>
    <recommendedName>
        <fullName evidence="6">Extracellular globin</fullName>
    </recommendedName>
</protein>
<dbReference type="Gene3D" id="1.10.490.10">
    <property type="entry name" value="Globins"/>
    <property type="match status" value="1"/>
</dbReference>
<dbReference type="PIRSF" id="PIRSF036517">
    <property type="entry name" value="Ext_hemo"/>
    <property type="match status" value="1"/>
</dbReference>
<dbReference type="SUPFAM" id="SSF46458">
    <property type="entry name" value="Globin-like"/>
    <property type="match status" value="1"/>
</dbReference>
<dbReference type="GO" id="GO:0019825">
    <property type="term" value="F:oxygen binding"/>
    <property type="evidence" value="ECO:0007669"/>
    <property type="project" value="UniProtKB-UniRule"/>
</dbReference>
<keyword evidence="2 6" id="KW-0349">Heme</keyword>